<dbReference type="AlphaFoldDB" id="A0A5M7BP02"/>
<evidence type="ECO:0000313" key="2">
    <source>
        <dbReference type="EMBL" id="KAA5831946.1"/>
    </source>
</evidence>
<dbReference type="GO" id="GO:0003700">
    <property type="term" value="F:DNA-binding transcription factor activity"/>
    <property type="evidence" value="ECO:0007669"/>
    <property type="project" value="InterPro"/>
</dbReference>
<dbReference type="Pfam" id="PF12802">
    <property type="entry name" value="MarR_2"/>
    <property type="match status" value="1"/>
</dbReference>
<proteinExistence type="predicted"/>
<dbReference type="InterPro" id="IPR036390">
    <property type="entry name" value="WH_DNA-bd_sf"/>
</dbReference>
<dbReference type="PROSITE" id="PS50995">
    <property type="entry name" value="HTH_MARR_2"/>
    <property type="match status" value="1"/>
</dbReference>
<dbReference type="EMBL" id="VWPH01000008">
    <property type="protein sequence ID" value="KAA5831946.1"/>
    <property type="molecule type" value="Genomic_DNA"/>
</dbReference>
<dbReference type="RefSeq" id="WP_150068085.1">
    <property type="nucleotide sequence ID" value="NZ_VWPH01000008.1"/>
</dbReference>
<dbReference type="InterPro" id="IPR000835">
    <property type="entry name" value="HTH_MarR-typ"/>
</dbReference>
<dbReference type="SUPFAM" id="SSF46785">
    <property type="entry name" value="Winged helix' DNA-binding domain"/>
    <property type="match status" value="1"/>
</dbReference>
<name>A0A5M7BP02_SACHI</name>
<keyword evidence="3" id="KW-1185">Reference proteome</keyword>
<dbReference type="GO" id="GO:0006950">
    <property type="term" value="P:response to stress"/>
    <property type="evidence" value="ECO:0007669"/>
    <property type="project" value="TreeGrafter"/>
</dbReference>
<dbReference type="SMART" id="SM00347">
    <property type="entry name" value="HTH_MARR"/>
    <property type="match status" value="1"/>
</dbReference>
<dbReference type="PANTHER" id="PTHR33164:SF99">
    <property type="entry name" value="MARR FAMILY REGULATORY PROTEIN"/>
    <property type="match status" value="1"/>
</dbReference>
<evidence type="ECO:0000313" key="3">
    <source>
        <dbReference type="Proteomes" id="UP000323946"/>
    </source>
</evidence>
<feature type="domain" description="HTH marR-type" evidence="1">
    <location>
        <begin position="16"/>
        <end position="149"/>
    </location>
</feature>
<dbReference type="OrthoDB" id="5511415at2"/>
<dbReference type="Gene3D" id="1.10.10.10">
    <property type="entry name" value="Winged helix-like DNA-binding domain superfamily/Winged helix DNA-binding domain"/>
    <property type="match status" value="1"/>
</dbReference>
<evidence type="ECO:0000259" key="1">
    <source>
        <dbReference type="PROSITE" id="PS50995"/>
    </source>
</evidence>
<reference evidence="2 3" key="1">
    <citation type="submission" date="2019-09" db="EMBL/GenBank/DDBJ databases">
        <title>Draft genome sequence of the thermophilic Saccharopolyspora hirsuta VKM Ac-666T.</title>
        <authorList>
            <person name="Lobastova T.G."/>
            <person name="Fokina V."/>
            <person name="Bragin E.Y."/>
            <person name="Shtratnikova V.Y."/>
            <person name="Starodumova I.P."/>
            <person name="Tarlachkov S.V."/>
            <person name="Donova M.V."/>
        </authorList>
    </citation>
    <scope>NUCLEOTIDE SEQUENCE [LARGE SCALE GENOMIC DNA]</scope>
    <source>
        <strain evidence="2 3">VKM Ac-666</strain>
    </source>
</reference>
<protein>
    <submittedName>
        <fullName evidence="2">Winged helix-turn-helix transcriptional regulator</fullName>
    </submittedName>
</protein>
<dbReference type="InterPro" id="IPR036388">
    <property type="entry name" value="WH-like_DNA-bd_sf"/>
</dbReference>
<dbReference type="SMR" id="A0A5M7BP02"/>
<dbReference type="Proteomes" id="UP000323946">
    <property type="component" value="Unassembled WGS sequence"/>
</dbReference>
<organism evidence="2 3">
    <name type="scientific">Saccharopolyspora hirsuta</name>
    <dbReference type="NCBI Taxonomy" id="1837"/>
    <lineage>
        <taxon>Bacteria</taxon>
        <taxon>Bacillati</taxon>
        <taxon>Actinomycetota</taxon>
        <taxon>Actinomycetes</taxon>
        <taxon>Pseudonocardiales</taxon>
        <taxon>Pseudonocardiaceae</taxon>
        <taxon>Saccharopolyspora</taxon>
    </lineage>
</organism>
<dbReference type="InterPro" id="IPR039422">
    <property type="entry name" value="MarR/SlyA-like"/>
</dbReference>
<accession>A0A5M7BP02</accession>
<comment type="caution">
    <text evidence="2">The sequence shown here is derived from an EMBL/GenBank/DDBJ whole genome shotgun (WGS) entry which is preliminary data.</text>
</comment>
<gene>
    <name evidence="2" type="ORF">F1721_19215</name>
</gene>
<sequence length="168" mass="18649">MVDNSPLPPERLGPRLAEVYAVLGPLYRRVARLVEHDSPRSGLSIGVRAVLERLEMAGTAETVPQIARTLELSRQFVQRMVNDALAQDFVELKPNPAHRRSSLVELTEAGRAAINALQQREHETMGRVGGDLTEADIETTLRVLRHMLASVPETDPADTKNRARRSLT</sequence>
<dbReference type="PANTHER" id="PTHR33164">
    <property type="entry name" value="TRANSCRIPTIONAL REGULATOR, MARR FAMILY"/>
    <property type="match status" value="1"/>
</dbReference>